<gene>
    <name evidence="3" type="ORF">QBC37DRAFT_456065</name>
</gene>
<keyword evidence="4" id="KW-1185">Reference proteome</keyword>
<accession>A0AAN7B1B9</accession>
<evidence type="ECO:0008006" key="5">
    <source>
        <dbReference type="Google" id="ProtNLM"/>
    </source>
</evidence>
<feature type="signal peptide" evidence="2">
    <location>
        <begin position="1"/>
        <end position="24"/>
    </location>
</feature>
<feature type="transmembrane region" description="Helical" evidence="1">
    <location>
        <begin position="250"/>
        <end position="268"/>
    </location>
</feature>
<evidence type="ECO:0000256" key="1">
    <source>
        <dbReference type="SAM" id="Phobius"/>
    </source>
</evidence>
<comment type="caution">
    <text evidence="3">The sequence shown here is derived from an EMBL/GenBank/DDBJ whole genome shotgun (WGS) entry which is preliminary data.</text>
</comment>
<feature type="transmembrane region" description="Helical" evidence="1">
    <location>
        <begin position="221"/>
        <end position="243"/>
    </location>
</feature>
<reference evidence="3" key="2">
    <citation type="submission" date="2023-05" db="EMBL/GenBank/DDBJ databases">
        <authorList>
            <consortium name="Lawrence Berkeley National Laboratory"/>
            <person name="Steindorff A."/>
            <person name="Hensen N."/>
            <person name="Bonometti L."/>
            <person name="Westerberg I."/>
            <person name="Brannstrom I.O."/>
            <person name="Guillou S."/>
            <person name="Cros-Aarteil S."/>
            <person name="Calhoun S."/>
            <person name="Haridas S."/>
            <person name="Kuo A."/>
            <person name="Mondo S."/>
            <person name="Pangilinan J."/>
            <person name="Riley R."/>
            <person name="Labutti K."/>
            <person name="Andreopoulos B."/>
            <person name="Lipzen A."/>
            <person name="Chen C."/>
            <person name="Yanf M."/>
            <person name="Daum C."/>
            <person name="Ng V."/>
            <person name="Clum A."/>
            <person name="Ohm R."/>
            <person name="Martin F."/>
            <person name="Silar P."/>
            <person name="Natvig D."/>
            <person name="Lalanne C."/>
            <person name="Gautier V."/>
            <person name="Ament-Velasquez S.L."/>
            <person name="Kruys A."/>
            <person name="Hutchinson M.I."/>
            <person name="Powell A.J."/>
            <person name="Barry K."/>
            <person name="Miller A.N."/>
            <person name="Grigoriev I.V."/>
            <person name="Debuchy R."/>
            <person name="Gladieux P."/>
            <person name="Thoren M.H."/>
            <person name="Johannesson H."/>
        </authorList>
    </citation>
    <scope>NUCLEOTIDE SEQUENCE</scope>
    <source>
        <strain evidence="3">PSN293</strain>
    </source>
</reference>
<dbReference type="Proteomes" id="UP001301769">
    <property type="component" value="Unassembled WGS sequence"/>
</dbReference>
<evidence type="ECO:0000313" key="3">
    <source>
        <dbReference type="EMBL" id="KAK4207278.1"/>
    </source>
</evidence>
<dbReference type="EMBL" id="MU858306">
    <property type="protein sequence ID" value="KAK4207278.1"/>
    <property type="molecule type" value="Genomic_DNA"/>
</dbReference>
<dbReference type="AlphaFoldDB" id="A0AAN7B1B9"/>
<feature type="chain" id="PRO_5042899583" description="Extracellular membrane protein CFEM domain-containing protein" evidence="2">
    <location>
        <begin position="25"/>
        <end position="272"/>
    </location>
</feature>
<name>A0AAN7B1B9_9PEZI</name>
<evidence type="ECO:0000313" key="4">
    <source>
        <dbReference type="Proteomes" id="UP001301769"/>
    </source>
</evidence>
<sequence>MRHFCTTRFTAFSILASFLPQSDAITNIQDPPSPRLLRPRASNVTKVGEIDATGFPPCAVTSCITSNQLSPSRLGCSGTPHLTTDCLCKEAPTPLQCVPSAPSDEDNCWYDAEDWFAGACSGVVPEINARTIPQCMQQCMFAQLSTMGCRNPTRNCFCVLDRKALLDAASNCLTGNNCVKKMQSSFQPDAWRDTICKLGETDSYDQEGYDKYIKMVHDTRIAVPVVVTLVALVSIITLGVLTYNDEGNGWWLGVPVVIFIALAIILPVEFAL</sequence>
<organism evidence="3 4">
    <name type="scientific">Rhypophila decipiens</name>
    <dbReference type="NCBI Taxonomy" id="261697"/>
    <lineage>
        <taxon>Eukaryota</taxon>
        <taxon>Fungi</taxon>
        <taxon>Dikarya</taxon>
        <taxon>Ascomycota</taxon>
        <taxon>Pezizomycotina</taxon>
        <taxon>Sordariomycetes</taxon>
        <taxon>Sordariomycetidae</taxon>
        <taxon>Sordariales</taxon>
        <taxon>Naviculisporaceae</taxon>
        <taxon>Rhypophila</taxon>
    </lineage>
</organism>
<protein>
    <recommendedName>
        <fullName evidence="5">Extracellular membrane protein CFEM domain-containing protein</fullName>
    </recommendedName>
</protein>
<reference evidence="3" key="1">
    <citation type="journal article" date="2023" name="Mol. Phylogenet. Evol.">
        <title>Genome-scale phylogeny and comparative genomics of the fungal order Sordariales.</title>
        <authorList>
            <person name="Hensen N."/>
            <person name="Bonometti L."/>
            <person name="Westerberg I."/>
            <person name="Brannstrom I.O."/>
            <person name="Guillou S."/>
            <person name="Cros-Aarteil S."/>
            <person name="Calhoun S."/>
            <person name="Haridas S."/>
            <person name="Kuo A."/>
            <person name="Mondo S."/>
            <person name="Pangilinan J."/>
            <person name="Riley R."/>
            <person name="LaButti K."/>
            <person name="Andreopoulos B."/>
            <person name="Lipzen A."/>
            <person name="Chen C."/>
            <person name="Yan M."/>
            <person name="Daum C."/>
            <person name="Ng V."/>
            <person name="Clum A."/>
            <person name="Steindorff A."/>
            <person name="Ohm R.A."/>
            <person name="Martin F."/>
            <person name="Silar P."/>
            <person name="Natvig D.O."/>
            <person name="Lalanne C."/>
            <person name="Gautier V."/>
            <person name="Ament-Velasquez S.L."/>
            <person name="Kruys A."/>
            <person name="Hutchinson M.I."/>
            <person name="Powell A.J."/>
            <person name="Barry K."/>
            <person name="Miller A.N."/>
            <person name="Grigoriev I.V."/>
            <person name="Debuchy R."/>
            <person name="Gladieux P."/>
            <person name="Hiltunen Thoren M."/>
            <person name="Johannesson H."/>
        </authorList>
    </citation>
    <scope>NUCLEOTIDE SEQUENCE</scope>
    <source>
        <strain evidence="3">PSN293</strain>
    </source>
</reference>
<keyword evidence="1" id="KW-0812">Transmembrane</keyword>
<keyword evidence="1" id="KW-1133">Transmembrane helix</keyword>
<evidence type="ECO:0000256" key="2">
    <source>
        <dbReference type="SAM" id="SignalP"/>
    </source>
</evidence>
<keyword evidence="2" id="KW-0732">Signal</keyword>
<proteinExistence type="predicted"/>
<keyword evidence="1" id="KW-0472">Membrane</keyword>